<dbReference type="SUPFAM" id="SSF46785">
    <property type="entry name" value="Winged helix' DNA-binding domain"/>
    <property type="match status" value="1"/>
</dbReference>
<gene>
    <name evidence="5" type="ORF">OMP38_31215</name>
</gene>
<dbReference type="PROSITE" id="PS51118">
    <property type="entry name" value="HTH_HXLR"/>
    <property type="match status" value="1"/>
</dbReference>
<dbReference type="InterPro" id="IPR002577">
    <property type="entry name" value="HTH_HxlR"/>
</dbReference>
<dbReference type="EMBL" id="JAPDHZ010000008">
    <property type="protein sequence ID" value="MDG0794801.1"/>
    <property type="molecule type" value="Genomic_DNA"/>
</dbReference>
<keyword evidence="6" id="KW-1185">Reference proteome</keyword>
<dbReference type="InterPro" id="IPR036388">
    <property type="entry name" value="WH-like_DNA-bd_sf"/>
</dbReference>
<keyword evidence="1" id="KW-0805">Transcription regulation</keyword>
<dbReference type="PANTHER" id="PTHR33204">
    <property type="entry name" value="TRANSCRIPTIONAL REGULATOR, MARR FAMILY"/>
    <property type="match status" value="1"/>
</dbReference>
<keyword evidence="2" id="KW-0238">DNA-binding</keyword>
<evidence type="ECO:0000313" key="5">
    <source>
        <dbReference type="EMBL" id="MDG0794801.1"/>
    </source>
</evidence>
<comment type="caution">
    <text evidence="5">The sequence shown here is derived from an EMBL/GenBank/DDBJ whole genome shotgun (WGS) entry which is preliminary data.</text>
</comment>
<organism evidence="5 6">
    <name type="scientific">Cohnella ginsengisoli</name>
    <dbReference type="NCBI Taxonomy" id="425004"/>
    <lineage>
        <taxon>Bacteria</taxon>
        <taxon>Bacillati</taxon>
        <taxon>Bacillota</taxon>
        <taxon>Bacilli</taxon>
        <taxon>Bacillales</taxon>
        <taxon>Paenibacillaceae</taxon>
        <taxon>Cohnella</taxon>
    </lineage>
</organism>
<dbReference type="GO" id="GO:0003677">
    <property type="term" value="F:DNA binding"/>
    <property type="evidence" value="ECO:0007669"/>
    <property type="project" value="UniProtKB-KW"/>
</dbReference>
<protein>
    <submittedName>
        <fullName evidence="5">Helix-turn-helix transcriptional regulator</fullName>
    </submittedName>
</protein>
<accession>A0A9X4KMQ9</accession>
<dbReference type="AlphaFoldDB" id="A0A9X4KMQ9"/>
<proteinExistence type="predicted"/>
<sequence length="125" mass="14058">MAEQERDEDKPICEVLQVLGAKWSFVVIAELQKGPKRFNRLQRDVAIVGTQSLTDTLRHLEQSGIVRREVYPTVPVTVEYSLTDKGLDFQATLAEMEKWALRWRKPDGERFAGEDAPGSKAADAG</sequence>
<dbReference type="Gene3D" id="1.10.10.10">
    <property type="entry name" value="Winged helix-like DNA-binding domain superfamily/Winged helix DNA-binding domain"/>
    <property type="match status" value="1"/>
</dbReference>
<dbReference type="RefSeq" id="WP_277568527.1">
    <property type="nucleotide sequence ID" value="NZ_JAPDHZ010000008.1"/>
</dbReference>
<evidence type="ECO:0000256" key="3">
    <source>
        <dbReference type="ARBA" id="ARBA00023163"/>
    </source>
</evidence>
<evidence type="ECO:0000256" key="2">
    <source>
        <dbReference type="ARBA" id="ARBA00023125"/>
    </source>
</evidence>
<evidence type="ECO:0000259" key="4">
    <source>
        <dbReference type="PROSITE" id="PS51118"/>
    </source>
</evidence>
<feature type="domain" description="HTH hxlR-type" evidence="4">
    <location>
        <begin position="10"/>
        <end position="108"/>
    </location>
</feature>
<dbReference type="Pfam" id="PF01638">
    <property type="entry name" value="HxlR"/>
    <property type="match status" value="1"/>
</dbReference>
<evidence type="ECO:0000256" key="1">
    <source>
        <dbReference type="ARBA" id="ARBA00023015"/>
    </source>
</evidence>
<reference evidence="5 6" key="1">
    <citation type="submission" date="2022-10" db="EMBL/GenBank/DDBJ databases">
        <title>Comparative genomic analysis of Cohnella hashimotonis sp. nov., isolated from the International Space Station.</title>
        <authorList>
            <person name="Simpson A."/>
            <person name="Venkateswaran K."/>
        </authorList>
    </citation>
    <scope>NUCLEOTIDE SEQUENCE [LARGE SCALE GENOMIC DNA]</scope>
    <source>
        <strain evidence="5 6">DSM 18997</strain>
    </source>
</reference>
<dbReference type="Proteomes" id="UP001153387">
    <property type="component" value="Unassembled WGS sequence"/>
</dbReference>
<dbReference type="InterPro" id="IPR036390">
    <property type="entry name" value="WH_DNA-bd_sf"/>
</dbReference>
<dbReference type="PANTHER" id="PTHR33204:SF18">
    <property type="entry name" value="TRANSCRIPTIONAL REGULATORY PROTEIN"/>
    <property type="match status" value="1"/>
</dbReference>
<evidence type="ECO:0000313" key="6">
    <source>
        <dbReference type="Proteomes" id="UP001153387"/>
    </source>
</evidence>
<name>A0A9X4KMQ9_9BACL</name>
<keyword evidence="3" id="KW-0804">Transcription</keyword>